<gene>
    <name evidence="6" type="ORF">CYCCA115_LOCUS8961</name>
</gene>
<dbReference type="Gene3D" id="6.10.140.2220">
    <property type="match status" value="1"/>
</dbReference>
<keyword evidence="3" id="KW-0862">Zinc</keyword>
<dbReference type="InterPro" id="IPR002893">
    <property type="entry name" value="Znf_MYND"/>
</dbReference>
<dbReference type="GO" id="GO:0008270">
    <property type="term" value="F:zinc ion binding"/>
    <property type="evidence" value="ECO:0007669"/>
    <property type="project" value="UniProtKB-KW"/>
</dbReference>
<dbReference type="SUPFAM" id="SSF144232">
    <property type="entry name" value="HIT/MYND zinc finger-like"/>
    <property type="match status" value="1"/>
</dbReference>
<evidence type="ECO:0000256" key="3">
    <source>
        <dbReference type="ARBA" id="ARBA00022833"/>
    </source>
</evidence>
<dbReference type="PROSITE" id="PS01360">
    <property type="entry name" value="ZF_MYND_1"/>
    <property type="match status" value="1"/>
</dbReference>
<evidence type="ECO:0000256" key="2">
    <source>
        <dbReference type="ARBA" id="ARBA00022771"/>
    </source>
</evidence>
<dbReference type="AlphaFoldDB" id="A0AAD2FK12"/>
<comment type="caution">
    <text evidence="6">The sequence shown here is derived from an EMBL/GenBank/DDBJ whole genome shotgun (WGS) entry which is preliminary data.</text>
</comment>
<feature type="domain" description="MYND-type" evidence="5">
    <location>
        <begin position="270"/>
        <end position="314"/>
    </location>
</feature>
<dbReference type="PROSITE" id="PS50865">
    <property type="entry name" value="ZF_MYND_2"/>
    <property type="match status" value="1"/>
</dbReference>
<sequence length="505" mass="57839">MDISTKKGSNLFLQGESSFDFFTTKVMELEHIRLKDRDRSIEVVAQLLAKNANKKLFREKIPVLEIECWLQHSVSEIQKLVTKPNWTPEEKLQEREILVLNQCSAMFLHAVPVALAFESNFFQVLTKYTTARNGNSGDFSSEHICEHVLSIVWNAFITSTSRSNGWSAKTAFKQLAASGILEEFIRCLVSPKLEPHLSEGIDTMLQQLQLCSNFLKNKFKIGDSCGDALRAVLEDKAGIRKTRDHIFQRLENIVLSVDSMCPTVKPKQWCSHCRKFENSKDFQESLMICSRCRNASYCSRECQVADWNRHSRCCSSAVRSMRISLNILSVRVGNFMKSHYATMMIKMVEQCDKTSLKMQDMIIQLDYMPNEIGVIPALQDPPIFKVAPIRDHIEGAPPPEPNWYDSRSGKYTYLCIDPIKNLKSKQRPDHVTFLVRSEEGIQCFNIEMDKRGTDETVSAFRSALQDSDFEPLTRIFDNEEATQLSSQIQNMHLHQDSEDSSSSFR</sequence>
<evidence type="ECO:0000259" key="5">
    <source>
        <dbReference type="PROSITE" id="PS50865"/>
    </source>
</evidence>
<proteinExistence type="predicted"/>
<keyword evidence="1" id="KW-0479">Metal-binding</keyword>
<evidence type="ECO:0000313" key="6">
    <source>
        <dbReference type="EMBL" id="CAJ1944585.1"/>
    </source>
</evidence>
<dbReference type="Pfam" id="PF01753">
    <property type="entry name" value="zf-MYND"/>
    <property type="match status" value="1"/>
</dbReference>
<evidence type="ECO:0000256" key="4">
    <source>
        <dbReference type="PROSITE-ProRule" id="PRU00134"/>
    </source>
</evidence>
<reference evidence="6" key="1">
    <citation type="submission" date="2023-08" db="EMBL/GenBank/DDBJ databases">
        <authorList>
            <person name="Audoor S."/>
            <person name="Bilcke G."/>
        </authorList>
    </citation>
    <scope>NUCLEOTIDE SEQUENCE</scope>
</reference>
<name>A0AAD2FK12_9STRA</name>
<evidence type="ECO:0000256" key="1">
    <source>
        <dbReference type="ARBA" id="ARBA00022723"/>
    </source>
</evidence>
<keyword evidence="7" id="KW-1185">Reference proteome</keyword>
<organism evidence="6 7">
    <name type="scientific">Cylindrotheca closterium</name>
    <dbReference type="NCBI Taxonomy" id="2856"/>
    <lineage>
        <taxon>Eukaryota</taxon>
        <taxon>Sar</taxon>
        <taxon>Stramenopiles</taxon>
        <taxon>Ochrophyta</taxon>
        <taxon>Bacillariophyta</taxon>
        <taxon>Bacillariophyceae</taxon>
        <taxon>Bacillariophycidae</taxon>
        <taxon>Bacillariales</taxon>
        <taxon>Bacillariaceae</taxon>
        <taxon>Cylindrotheca</taxon>
    </lineage>
</organism>
<evidence type="ECO:0000313" key="7">
    <source>
        <dbReference type="Proteomes" id="UP001295423"/>
    </source>
</evidence>
<keyword evidence="2 4" id="KW-0863">Zinc-finger</keyword>
<dbReference type="EMBL" id="CAKOGP040001224">
    <property type="protein sequence ID" value="CAJ1944585.1"/>
    <property type="molecule type" value="Genomic_DNA"/>
</dbReference>
<accession>A0AAD2FK12</accession>
<protein>
    <recommendedName>
        <fullName evidence="5">MYND-type domain-containing protein</fullName>
    </recommendedName>
</protein>
<dbReference type="Proteomes" id="UP001295423">
    <property type="component" value="Unassembled WGS sequence"/>
</dbReference>